<reference evidence="8 9" key="1">
    <citation type="submission" date="2019-04" db="EMBL/GenBank/DDBJ databases">
        <authorList>
            <person name="Li Y."/>
            <person name="Wang J."/>
        </authorList>
    </citation>
    <scope>NUCLEOTIDE SEQUENCE [LARGE SCALE GENOMIC DNA]</scope>
    <source>
        <strain evidence="8 9">DSM 14668</strain>
    </source>
</reference>
<evidence type="ECO:0000256" key="5">
    <source>
        <dbReference type="PROSITE-ProRule" id="PRU10141"/>
    </source>
</evidence>
<keyword evidence="9" id="KW-1185">Reference proteome</keyword>
<dbReference type="Gene3D" id="1.10.510.10">
    <property type="entry name" value="Transferase(Phosphotransferase) domain 1"/>
    <property type="match status" value="1"/>
</dbReference>
<evidence type="ECO:0000256" key="4">
    <source>
        <dbReference type="ARBA" id="ARBA00022840"/>
    </source>
</evidence>
<dbReference type="EMBL" id="SSMQ01000012">
    <property type="protein sequence ID" value="TKD08912.1"/>
    <property type="molecule type" value="Genomic_DNA"/>
</dbReference>
<evidence type="ECO:0000313" key="9">
    <source>
        <dbReference type="Proteomes" id="UP000309215"/>
    </source>
</evidence>
<dbReference type="GO" id="GO:0004674">
    <property type="term" value="F:protein serine/threonine kinase activity"/>
    <property type="evidence" value="ECO:0007669"/>
    <property type="project" value="UniProtKB-KW"/>
</dbReference>
<dbReference type="SMART" id="SM00220">
    <property type="entry name" value="S_TKc"/>
    <property type="match status" value="1"/>
</dbReference>
<name>A0A4U1JDK5_9BACT</name>
<dbReference type="InterPro" id="IPR008271">
    <property type="entry name" value="Ser/Thr_kinase_AS"/>
</dbReference>
<dbReference type="PROSITE" id="PS00108">
    <property type="entry name" value="PROTEIN_KINASE_ST"/>
    <property type="match status" value="1"/>
</dbReference>
<dbReference type="PROSITE" id="PS00107">
    <property type="entry name" value="PROTEIN_KINASE_ATP"/>
    <property type="match status" value="1"/>
</dbReference>
<dbReference type="InterPro" id="IPR000719">
    <property type="entry name" value="Prot_kinase_dom"/>
</dbReference>
<dbReference type="Gene3D" id="3.30.200.20">
    <property type="entry name" value="Phosphorylase Kinase, domain 1"/>
    <property type="match status" value="1"/>
</dbReference>
<sequence length="475" mass="50310">MGGMKSAEDAIDVDVDVDLDLGEASLPRPGDVVAGKYRVQRVLGVGGMGVVVEAEHASLRQRVALKFLHPKVAASDVSVTRLLREARAASAIKSEHVARVLDMGTLPWGSPFVVMEYLTGIDLRGMLGRRGPLPVEDAVDYILQACEALAEAHSMGIVHRDIKPSNLFLTSRADGSPLIKVLDFGIAKLLRPGGAAQPEDVVTLTGHGFVVGSPRYTSPERLRDPTDVDPRTDIWSLGIVLHELLTGHSPFEAKTISSLYFRIAADPPARVRDVRPDVPEGLEKAILQCLQKDPDKRTPDVAELAASLRPFAPERSETSVRRVIRVIGIPPEKLPTYAGAGSRDADGLRGLLSTALRPAALRRSMRLRAGLGLLGVTLLVVGALVMSSGKTPDARAPSPGPSRAAPEQPKEPSVAVAPDGLSDPPAQGAEEPAAPASSPAAKVPKGGTTSSYRTSGAPTGRRKGGRFLDPLDSRK</sequence>
<dbReference type="Pfam" id="PF00069">
    <property type="entry name" value="Pkinase"/>
    <property type="match status" value="1"/>
</dbReference>
<dbReference type="OrthoDB" id="5501647at2"/>
<feature type="compositionally biased region" description="Low complexity" evidence="6">
    <location>
        <begin position="424"/>
        <end position="446"/>
    </location>
</feature>
<dbReference type="PANTHER" id="PTHR43289:SF6">
    <property type="entry name" value="SERINE_THREONINE-PROTEIN KINASE NEKL-3"/>
    <property type="match status" value="1"/>
</dbReference>
<evidence type="ECO:0000256" key="6">
    <source>
        <dbReference type="SAM" id="MobiDB-lite"/>
    </source>
</evidence>
<proteinExistence type="predicted"/>
<comment type="caution">
    <text evidence="8">The sequence shown here is derived from an EMBL/GenBank/DDBJ whole genome shotgun (WGS) entry which is preliminary data.</text>
</comment>
<evidence type="ECO:0000256" key="2">
    <source>
        <dbReference type="ARBA" id="ARBA00022741"/>
    </source>
</evidence>
<dbReference type="GO" id="GO:0005524">
    <property type="term" value="F:ATP binding"/>
    <property type="evidence" value="ECO:0007669"/>
    <property type="project" value="UniProtKB-UniRule"/>
</dbReference>
<evidence type="ECO:0000256" key="3">
    <source>
        <dbReference type="ARBA" id="ARBA00022777"/>
    </source>
</evidence>
<keyword evidence="4 5" id="KW-0067">ATP-binding</keyword>
<protein>
    <submittedName>
        <fullName evidence="8">Serine/threonine protein kinase</fullName>
    </submittedName>
</protein>
<evidence type="ECO:0000313" key="8">
    <source>
        <dbReference type="EMBL" id="TKD08912.1"/>
    </source>
</evidence>
<keyword evidence="8" id="KW-0723">Serine/threonine-protein kinase</keyword>
<feature type="compositionally biased region" description="Polar residues" evidence="6">
    <location>
        <begin position="447"/>
        <end position="457"/>
    </location>
</feature>
<dbReference type="InterPro" id="IPR017441">
    <property type="entry name" value="Protein_kinase_ATP_BS"/>
</dbReference>
<dbReference type="PANTHER" id="PTHR43289">
    <property type="entry name" value="MITOGEN-ACTIVATED PROTEIN KINASE KINASE KINASE 20-RELATED"/>
    <property type="match status" value="1"/>
</dbReference>
<dbReference type="InterPro" id="IPR011009">
    <property type="entry name" value="Kinase-like_dom_sf"/>
</dbReference>
<dbReference type="Proteomes" id="UP000309215">
    <property type="component" value="Unassembled WGS sequence"/>
</dbReference>
<dbReference type="AlphaFoldDB" id="A0A4U1JDK5"/>
<evidence type="ECO:0000259" key="7">
    <source>
        <dbReference type="PROSITE" id="PS50011"/>
    </source>
</evidence>
<feature type="region of interest" description="Disordered" evidence="6">
    <location>
        <begin position="390"/>
        <end position="475"/>
    </location>
</feature>
<dbReference type="CDD" id="cd14014">
    <property type="entry name" value="STKc_PknB_like"/>
    <property type="match status" value="1"/>
</dbReference>
<evidence type="ECO:0000256" key="1">
    <source>
        <dbReference type="ARBA" id="ARBA00022679"/>
    </source>
</evidence>
<dbReference type="SUPFAM" id="SSF56112">
    <property type="entry name" value="Protein kinase-like (PK-like)"/>
    <property type="match status" value="1"/>
</dbReference>
<keyword evidence="2 5" id="KW-0547">Nucleotide-binding</keyword>
<gene>
    <name evidence="8" type="ORF">E8A74_14090</name>
</gene>
<feature type="compositionally biased region" description="Low complexity" evidence="6">
    <location>
        <begin position="394"/>
        <end position="406"/>
    </location>
</feature>
<feature type="domain" description="Protein kinase" evidence="7">
    <location>
        <begin position="37"/>
        <end position="312"/>
    </location>
</feature>
<keyword evidence="3 8" id="KW-0418">Kinase</keyword>
<dbReference type="PROSITE" id="PS50011">
    <property type="entry name" value="PROTEIN_KINASE_DOM"/>
    <property type="match status" value="1"/>
</dbReference>
<keyword evidence="1" id="KW-0808">Transferase</keyword>
<accession>A0A4U1JDK5</accession>
<feature type="binding site" evidence="5">
    <location>
        <position position="66"/>
    </location>
    <ligand>
        <name>ATP</name>
        <dbReference type="ChEBI" id="CHEBI:30616"/>
    </ligand>
</feature>
<organism evidence="8 9">
    <name type="scientific">Polyangium fumosum</name>
    <dbReference type="NCBI Taxonomy" id="889272"/>
    <lineage>
        <taxon>Bacteria</taxon>
        <taxon>Pseudomonadati</taxon>
        <taxon>Myxococcota</taxon>
        <taxon>Polyangia</taxon>
        <taxon>Polyangiales</taxon>
        <taxon>Polyangiaceae</taxon>
        <taxon>Polyangium</taxon>
    </lineage>
</organism>